<protein>
    <submittedName>
        <fullName evidence="6">ATPase family associated with various cellular activities (AAA)</fullName>
    </submittedName>
</protein>
<dbReference type="CDD" id="cd00009">
    <property type="entry name" value="AAA"/>
    <property type="match status" value="1"/>
</dbReference>
<dbReference type="KEGG" id="sdyn:Mal52_59590"/>
<evidence type="ECO:0000313" key="6">
    <source>
        <dbReference type="EMBL" id="QDU47428.1"/>
    </source>
</evidence>
<proteinExistence type="inferred from homology"/>
<dbReference type="InterPro" id="IPR041628">
    <property type="entry name" value="ChlI/MoxR_AAA_lid"/>
</dbReference>
<dbReference type="Proteomes" id="UP000319383">
    <property type="component" value="Chromosome"/>
</dbReference>
<dbReference type="Pfam" id="PF17863">
    <property type="entry name" value="AAA_lid_2"/>
    <property type="match status" value="1"/>
</dbReference>
<evidence type="ECO:0000256" key="3">
    <source>
        <dbReference type="ARBA" id="ARBA00061607"/>
    </source>
</evidence>
<name>A0A517ZY82_9PLAN</name>
<accession>A0A517ZY82</accession>
<evidence type="ECO:0000259" key="4">
    <source>
        <dbReference type="Pfam" id="PF07726"/>
    </source>
</evidence>
<dbReference type="Gene3D" id="1.10.8.80">
    <property type="entry name" value="Magnesium chelatase subunit I, C-Terminal domain"/>
    <property type="match status" value="1"/>
</dbReference>
<evidence type="ECO:0000256" key="1">
    <source>
        <dbReference type="ARBA" id="ARBA00022741"/>
    </source>
</evidence>
<feature type="domain" description="ChlI/MoxR AAA lid" evidence="5">
    <location>
        <begin position="269"/>
        <end position="335"/>
    </location>
</feature>
<organism evidence="6 7">
    <name type="scientific">Symmachiella dynata</name>
    <dbReference type="NCBI Taxonomy" id="2527995"/>
    <lineage>
        <taxon>Bacteria</taxon>
        <taxon>Pseudomonadati</taxon>
        <taxon>Planctomycetota</taxon>
        <taxon>Planctomycetia</taxon>
        <taxon>Planctomycetales</taxon>
        <taxon>Planctomycetaceae</taxon>
        <taxon>Symmachiella</taxon>
    </lineage>
</organism>
<dbReference type="InterPro" id="IPR050764">
    <property type="entry name" value="CbbQ/NirQ/NorQ/GpvN"/>
</dbReference>
<dbReference type="RefSeq" id="WP_145380248.1">
    <property type="nucleotide sequence ID" value="NZ_CP036276.1"/>
</dbReference>
<dbReference type="PANTHER" id="PTHR42759">
    <property type="entry name" value="MOXR FAMILY PROTEIN"/>
    <property type="match status" value="1"/>
</dbReference>
<evidence type="ECO:0000259" key="5">
    <source>
        <dbReference type="Pfam" id="PF17863"/>
    </source>
</evidence>
<dbReference type="InterPro" id="IPR011703">
    <property type="entry name" value="ATPase_AAA-3"/>
</dbReference>
<dbReference type="SUPFAM" id="SSF52540">
    <property type="entry name" value="P-loop containing nucleoside triphosphate hydrolases"/>
    <property type="match status" value="1"/>
</dbReference>
<feature type="domain" description="ATPase AAA-3" evidence="4">
    <location>
        <begin position="60"/>
        <end position="194"/>
    </location>
</feature>
<keyword evidence="7" id="KW-1185">Reference proteome</keyword>
<dbReference type="PIRSF" id="PIRSF002849">
    <property type="entry name" value="AAA_ATPase_chaperone_MoxR_prd"/>
    <property type="match status" value="1"/>
</dbReference>
<dbReference type="Pfam" id="PF07726">
    <property type="entry name" value="AAA_3"/>
    <property type="match status" value="1"/>
</dbReference>
<dbReference type="GO" id="GO:0005524">
    <property type="term" value="F:ATP binding"/>
    <property type="evidence" value="ECO:0007669"/>
    <property type="project" value="UniProtKB-KW"/>
</dbReference>
<keyword evidence="2" id="KW-0067">ATP-binding</keyword>
<keyword evidence="1" id="KW-0547">Nucleotide-binding</keyword>
<dbReference type="FunFam" id="3.40.50.300:FF:000640">
    <property type="entry name" value="MoxR family ATPase"/>
    <property type="match status" value="1"/>
</dbReference>
<dbReference type="EMBL" id="CP036276">
    <property type="protein sequence ID" value="QDU47428.1"/>
    <property type="molecule type" value="Genomic_DNA"/>
</dbReference>
<dbReference type="AlphaFoldDB" id="A0A517ZY82"/>
<comment type="similarity">
    <text evidence="3">Belongs to the MoxR family.</text>
</comment>
<dbReference type="GO" id="GO:0016887">
    <property type="term" value="F:ATP hydrolysis activity"/>
    <property type="evidence" value="ECO:0007669"/>
    <property type="project" value="InterPro"/>
</dbReference>
<evidence type="ECO:0000313" key="7">
    <source>
        <dbReference type="Proteomes" id="UP000319383"/>
    </source>
</evidence>
<reference evidence="6 7" key="1">
    <citation type="submission" date="2019-02" db="EMBL/GenBank/DDBJ databases">
        <title>Deep-cultivation of Planctomycetes and their phenomic and genomic characterization uncovers novel biology.</title>
        <authorList>
            <person name="Wiegand S."/>
            <person name="Jogler M."/>
            <person name="Boedeker C."/>
            <person name="Pinto D."/>
            <person name="Vollmers J."/>
            <person name="Rivas-Marin E."/>
            <person name="Kohn T."/>
            <person name="Peeters S.H."/>
            <person name="Heuer A."/>
            <person name="Rast P."/>
            <person name="Oberbeckmann S."/>
            <person name="Bunk B."/>
            <person name="Jeske O."/>
            <person name="Meyerdierks A."/>
            <person name="Storesund J.E."/>
            <person name="Kallscheuer N."/>
            <person name="Luecker S."/>
            <person name="Lage O.M."/>
            <person name="Pohl T."/>
            <person name="Merkel B.J."/>
            <person name="Hornburger P."/>
            <person name="Mueller R.-W."/>
            <person name="Bruemmer F."/>
            <person name="Labrenz M."/>
            <person name="Spormann A.M."/>
            <person name="Op den Camp H."/>
            <person name="Overmann J."/>
            <person name="Amann R."/>
            <person name="Jetten M.S.M."/>
            <person name="Mascher T."/>
            <person name="Medema M.H."/>
            <person name="Devos D.P."/>
            <person name="Kaster A.-K."/>
            <person name="Ovreas L."/>
            <person name="Rohde M."/>
            <person name="Galperin M.Y."/>
            <person name="Jogler C."/>
        </authorList>
    </citation>
    <scope>NUCLEOTIDE SEQUENCE [LARGE SCALE GENOMIC DNA]</scope>
    <source>
        <strain evidence="6 7">Mal52</strain>
    </source>
</reference>
<dbReference type="InterPro" id="IPR027417">
    <property type="entry name" value="P-loop_NTPase"/>
</dbReference>
<sequence>MTDAATTNSSTPTDLRGGEEQALEQLAGAYGRMRTEIGKVIIGQEQTVEEILIAMFCQGHCLLVGVPGLAKTLLVSTIAEILELTYHRIQFTPDLMPSDITGTDILQEDPQTGHNSFQFLEGPIFANMLLADEINRTPPKTQAALLEAMQERHVTAGSHTYPLPHPFFVLATQNPIEQEGTYPLPEAQLDRFMFNIVVNYPSADEELLILKQTTGAETPKLSQALSGEQILELQSLVRQVPVAEHVFVYARNLVRATRPDETEAPAFIKEYASWGAGPRAGQYLILGGKARALLAGRFHVTTEDIRAIAHPVLRHRLLTNFHADTEGITVDDIIDMLLKEIRPPQETRAEQLLR</sequence>
<evidence type="ECO:0000256" key="2">
    <source>
        <dbReference type="ARBA" id="ARBA00022840"/>
    </source>
</evidence>
<dbReference type="Gene3D" id="3.40.50.300">
    <property type="entry name" value="P-loop containing nucleotide triphosphate hydrolases"/>
    <property type="match status" value="1"/>
</dbReference>
<dbReference type="PANTHER" id="PTHR42759:SF1">
    <property type="entry name" value="MAGNESIUM-CHELATASE SUBUNIT CHLD"/>
    <property type="match status" value="1"/>
</dbReference>
<gene>
    <name evidence="6" type="ORF">Mal52_59590</name>
</gene>